<name>A0A839T4S0_AZOMA</name>
<dbReference type="NCBIfam" id="NF002490">
    <property type="entry name" value="PRK01777.1"/>
    <property type="match status" value="1"/>
</dbReference>
<dbReference type="HAMAP" id="MF_00460">
    <property type="entry name" value="UPF0125_RnfH"/>
    <property type="match status" value="1"/>
</dbReference>
<proteinExistence type="inferred from homology"/>
<keyword evidence="4" id="KW-1185">Reference proteome</keyword>
<dbReference type="Pfam" id="PF03658">
    <property type="entry name" value="Ub-RnfH"/>
    <property type="match status" value="1"/>
</dbReference>
<evidence type="ECO:0000256" key="1">
    <source>
        <dbReference type="ARBA" id="ARBA00010645"/>
    </source>
</evidence>
<dbReference type="AlphaFoldDB" id="A0A839T4S0"/>
<dbReference type="Gene3D" id="3.10.20.280">
    <property type="entry name" value="RnfH-like"/>
    <property type="match status" value="1"/>
</dbReference>
<gene>
    <name evidence="3" type="ORF">FHR87_002490</name>
</gene>
<dbReference type="SUPFAM" id="SSF54285">
    <property type="entry name" value="MoaD/ThiS"/>
    <property type="match status" value="1"/>
</dbReference>
<protein>
    <recommendedName>
        <fullName evidence="2">UPF0125 protein FHR87_002490</fullName>
    </recommendedName>
</protein>
<dbReference type="Proteomes" id="UP000549250">
    <property type="component" value="Unassembled WGS sequence"/>
</dbReference>
<dbReference type="InterPro" id="IPR005346">
    <property type="entry name" value="RnfH"/>
</dbReference>
<dbReference type="PANTHER" id="PTHR37483">
    <property type="entry name" value="UPF0125 PROTEIN RATB"/>
    <property type="match status" value="1"/>
</dbReference>
<sequence length="95" mass="10683">MFALPDRQRLLSLELPSGTTLRKAVLDSGMERYFPGLELAEAPLGVYGKQVLQPDEHVLQGGERIEIYRTLIADPKEVRKQRAAATRLAKAHRET</sequence>
<evidence type="ECO:0000313" key="3">
    <source>
        <dbReference type="EMBL" id="MBB3104078.1"/>
    </source>
</evidence>
<dbReference type="PANTHER" id="PTHR37483:SF1">
    <property type="entry name" value="UPF0125 PROTEIN RATB"/>
    <property type="match status" value="1"/>
</dbReference>
<evidence type="ECO:0000313" key="4">
    <source>
        <dbReference type="Proteomes" id="UP000549250"/>
    </source>
</evidence>
<evidence type="ECO:0000256" key="2">
    <source>
        <dbReference type="HAMAP-Rule" id="MF_00460"/>
    </source>
</evidence>
<dbReference type="InterPro" id="IPR016155">
    <property type="entry name" value="Mopterin_synth/thiamin_S_b"/>
</dbReference>
<comment type="similarity">
    <text evidence="1 2">Belongs to the UPF0125 (RnfH) family.</text>
</comment>
<organism evidence="3 4">
    <name type="scientific">Azomonas macrocytogenes</name>
    <name type="common">Azotobacter macrocytogenes</name>
    <dbReference type="NCBI Taxonomy" id="69962"/>
    <lineage>
        <taxon>Bacteria</taxon>
        <taxon>Pseudomonadati</taxon>
        <taxon>Pseudomonadota</taxon>
        <taxon>Gammaproteobacteria</taxon>
        <taxon>Pseudomonadales</taxon>
        <taxon>Pseudomonadaceae</taxon>
        <taxon>Azomonas</taxon>
    </lineage>
</organism>
<comment type="caution">
    <text evidence="3">The sequence shown here is derived from an EMBL/GenBank/DDBJ whole genome shotgun (WGS) entry which is preliminary data.</text>
</comment>
<accession>A0A839T4S0</accession>
<dbReference type="InterPro" id="IPR037021">
    <property type="entry name" value="RnfH_sf"/>
</dbReference>
<dbReference type="EMBL" id="JACHXI010000012">
    <property type="protein sequence ID" value="MBB3104078.1"/>
    <property type="molecule type" value="Genomic_DNA"/>
</dbReference>
<reference evidence="3 4" key="1">
    <citation type="submission" date="2020-08" db="EMBL/GenBank/DDBJ databases">
        <title>Genomic Encyclopedia of Type Strains, Phase III (KMG-III): the genomes of soil and plant-associated and newly described type strains.</title>
        <authorList>
            <person name="Whitman W."/>
        </authorList>
    </citation>
    <scope>NUCLEOTIDE SEQUENCE [LARGE SCALE GENOMIC DNA]</scope>
    <source>
        <strain evidence="3 4">CECT 4462</strain>
    </source>
</reference>